<gene>
    <name evidence="1" type="ORF">SAMN05421642_105340</name>
</gene>
<keyword evidence="2" id="KW-1185">Reference proteome</keyword>
<name>A0A239HM35_9NOCA</name>
<dbReference type="EMBL" id="FZOW01000005">
    <property type="protein sequence ID" value="SNS82449.1"/>
    <property type="molecule type" value="Genomic_DNA"/>
</dbReference>
<evidence type="ECO:0000313" key="2">
    <source>
        <dbReference type="Proteomes" id="UP000198327"/>
    </source>
</evidence>
<evidence type="ECO:0000313" key="1">
    <source>
        <dbReference type="EMBL" id="SNS82449.1"/>
    </source>
</evidence>
<sequence>MSDAGGGVLTAFQVRVARLFFLLPAGEGFLVAGADYPESGFAIRSIHSQVIQPSRRRAGIVVVEDLAVVMHEPTGYCGWIEAITNDQ</sequence>
<proteinExistence type="predicted"/>
<protein>
    <submittedName>
        <fullName evidence="1">Uncharacterized protein</fullName>
    </submittedName>
</protein>
<dbReference type="AlphaFoldDB" id="A0A239HM35"/>
<reference evidence="2" key="1">
    <citation type="submission" date="2017-06" db="EMBL/GenBank/DDBJ databases">
        <authorList>
            <person name="Varghese N."/>
            <person name="Submissions S."/>
        </authorList>
    </citation>
    <scope>NUCLEOTIDE SEQUENCE [LARGE SCALE GENOMIC DNA]</scope>
    <source>
        <strain evidence="2">JCM 23211</strain>
    </source>
</reference>
<organism evidence="1 2">
    <name type="scientific">Rhodococcoides kyotonense</name>
    <dbReference type="NCBI Taxonomy" id="398843"/>
    <lineage>
        <taxon>Bacteria</taxon>
        <taxon>Bacillati</taxon>
        <taxon>Actinomycetota</taxon>
        <taxon>Actinomycetes</taxon>
        <taxon>Mycobacteriales</taxon>
        <taxon>Nocardiaceae</taxon>
        <taxon>Rhodococcoides</taxon>
    </lineage>
</organism>
<dbReference type="Proteomes" id="UP000198327">
    <property type="component" value="Unassembled WGS sequence"/>
</dbReference>
<accession>A0A239HM35</accession>